<accession>A0A182VJM6</accession>
<dbReference type="InterPro" id="IPR003598">
    <property type="entry name" value="Ig_sub2"/>
</dbReference>
<evidence type="ECO:0000256" key="1">
    <source>
        <dbReference type="SAM" id="Phobius"/>
    </source>
</evidence>
<dbReference type="SMART" id="SM00408">
    <property type="entry name" value="IGc2"/>
    <property type="match status" value="1"/>
</dbReference>
<dbReference type="STRING" id="30066.A0A182VJM6"/>
<dbReference type="EnsemblMetazoa" id="AMEM016094-RA">
    <property type="protein sequence ID" value="AMEM016094-PA"/>
    <property type="gene ID" value="AMEM016094"/>
</dbReference>
<dbReference type="PROSITE" id="PS50835">
    <property type="entry name" value="IG_LIKE"/>
    <property type="match status" value="2"/>
</dbReference>
<feature type="transmembrane region" description="Helical" evidence="1">
    <location>
        <begin position="330"/>
        <end position="353"/>
    </location>
</feature>
<dbReference type="InterPro" id="IPR003599">
    <property type="entry name" value="Ig_sub"/>
</dbReference>
<proteinExistence type="predicted"/>
<evidence type="ECO:0000313" key="4">
    <source>
        <dbReference type="Proteomes" id="UP000075903"/>
    </source>
</evidence>
<dbReference type="GO" id="GO:0004714">
    <property type="term" value="F:transmembrane receptor protein tyrosine kinase activity"/>
    <property type="evidence" value="ECO:0007669"/>
    <property type="project" value="UniProtKB-EC"/>
</dbReference>
<dbReference type="InterPro" id="IPR013783">
    <property type="entry name" value="Ig-like_fold"/>
</dbReference>
<keyword evidence="1" id="KW-0472">Membrane</keyword>
<keyword evidence="4" id="KW-1185">Reference proteome</keyword>
<dbReference type="AlphaFoldDB" id="A0A182VJM6"/>
<name>A0A182VJM6_ANOME</name>
<protein>
    <recommendedName>
        <fullName evidence="2">Ig-like domain-containing protein</fullName>
    </recommendedName>
</protein>
<dbReference type="GO" id="GO:0005524">
    <property type="term" value="F:ATP binding"/>
    <property type="evidence" value="ECO:0007669"/>
    <property type="project" value="UniProtKB-KW"/>
</dbReference>
<sequence length="408" mass="45464">MGGLVSRTSATQLLPRPLKDVQPANGNVSSSAVMSEMPKYAKLHPSAVFFVLQLTCMLPCSHAIESRSSSDTEIPKLQQCSTGADTQLKCGIKEQHADHMNSSDVRWYFKSCGGGFQQTACSNRALLDALDWQPLDCDNKPCRVTLTIQNASETDAGLYRCTIHPYRTDNRTQLDIQLVRTFELVVTKWPLDESIPAPELLDNLPANTTALAEAQIVLQCRVHSKVPPTIKWFRRINKRLGEHNFNQNKSIRYLENFYELLPSAGEKLLSHDVYLSKLILYNASERDIGIYVCVGINYVGVSMADAYVNLLNPNGTPVEEGAGGAYVELMVLFLIPVALALIPLLGWIVLNLLRAKHQAEEKSLVQLHDSLVYEPNVHGGSAVQRIQQGRNVVRIKNTEHLYEKVDIV</sequence>
<dbReference type="InterPro" id="IPR052615">
    <property type="entry name" value="FGFRL"/>
</dbReference>
<keyword evidence="1" id="KW-1133">Transmembrane helix</keyword>
<feature type="domain" description="Ig-like" evidence="2">
    <location>
        <begin position="59"/>
        <end position="177"/>
    </location>
</feature>
<evidence type="ECO:0000313" key="3">
    <source>
        <dbReference type="EnsemblMetazoa" id="AMEM016094-PA"/>
    </source>
</evidence>
<dbReference type="VEuPathDB" id="VectorBase:AMEM016094"/>
<keyword evidence="1" id="KW-0812">Transmembrane</keyword>
<organism evidence="3 4">
    <name type="scientific">Anopheles merus</name>
    <name type="common">Mosquito</name>
    <dbReference type="NCBI Taxonomy" id="30066"/>
    <lineage>
        <taxon>Eukaryota</taxon>
        <taxon>Metazoa</taxon>
        <taxon>Ecdysozoa</taxon>
        <taxon>Arthropoda</taxon>
        <taxon>Hexapoda</taxon>
        <taxon>Insecta</taxon>
        <taxon>Pterygota</taxon>
        <taxon>Neoptera</taxon>
        <taxon>Endopterygota</taxon>
        <taxon>Diptera</taxon>
        <taxon>Nematocera</taxon>
        <taxon>Culicoidea</taxon>
        <taxon>Culicidae</taxon>
        <taxon>Anophelinae</taxon>
        <taxon>Anopheles</taxon>
    </lineage>
</organism>
<dbReference type="GO" id="GO:0016020">
    <property type="term" value="C:membrane"/>
    <property type="evidence" value="ECO:0007669"/>
    <property type="project" value="UniProtKB-SubCell"/>
</dbReference>
<dbReference type="Proteomes" id="UP000075903">
    <property type="component" value="Unassembled WGS sequence"/>
</dbReference>
<dbReference type="SMART" id="SM00409">
    <property type="entry name" value="IG"/>
    <property type="match status" value="2"/>
</dbReference>
<reference evidence="3" key="1">
    <citation type="submission" date="2020-05" db="UniProtKB">
        <authorList>
            <consortium name="EnsemblMetazoa"/>
        </authorList>
    </citation>
    <scope>IDENTIFICATION</scope>
    <source>
        <strain evidence="3">MAF</strain>
    </source>
</reference>
<dbReference type="PANTHER" id="PTHR19890:SF10">
    <property type="entry name" value="FIBROBLAST GROWTH FACTOR RECEPTOR-LIKE 1"/>
    <property type="match status" value="1"/>
</dbReference>
<evidence type="ECO:0000259" key="2">
    <source>
        <dbReference type="PROSITE" id="PS50835"/>
    </source>
</evidence>
<dbReference type="VEuPathDB" id="VectorBase:AMEM21_013946"/>
<dbReference type="PANTHER" id="PTHR19890">
    <property type="entry name" value="FIBROBLAST GROWTH FACTOR RECEPTOR"/>
    <property type="match status" value="1"/>
</dbReference>
<dbReference type="SUPFAM" id="SSF48726">
    <property type="entry name" value="Immunoglobulin"/>
    <property type="match status" value="2"/>
</dbReference>
<dbReference type="InterPro" id="IPR007110">
    <property type="entry name" value="Ig-like_dom"/>
</dbReference>
<dbReference type="InterPro" id="IPR036179">
    <property type="entry name" value="Ig-like_dom_sf"/>
</dbReference>
<dbReference type="Gene3D" id="2.60.40.10">
    <property type="entry name" value="Immunoglobulins"/>
    <property type="match status" value="2"/>
</dbReference>
<feature type="domain" description="Ig-like" evidence="2">
    <location>
        <begin position="198"/>
        <end position="309"/>
    </location>
</feature>